<dbReference type="EMBL" id="CM000644">
    <property type="protein sequence ID" value="EED90725.1"/>
    <property type="molecule type" value="Genomic_DNA"/>
</dbReference>
<dbReference type="OMA" id="FHINSEA"/>
<dbReference type="Proteomes" id="UP000001449">
    <property type="component" value="Chromosome 8"/>
</dbReference>
<proteinExistence type="predicted"/>
<dbReference type="HOGENOM" id="CLU_501104_0_0_1"/>
<reference evidence="2 3" key="2">
    <citation type="journal article" date="2008" name="Nature">
        <title>The Phaeodactylum genome reveals the evolutionary history of diatom genomes.</title>
        <authorList>
            <person name="Bowler C."/>
            <person name="Allen A.E."/>
            <person name="Badger J.H."/>
            <person name="Grimwood J."/>
            <person name="Jabbari K."/>
            <person name="Kuo A."/>
            <person name="Maheswari U."/>
            <person name="Martens C."/>
            <person name="Maumus F."/>
            <person name="Otillar R.P."/>
            <person name="Rayko E."/>
            <person name="Salamov A."/>
            <person name="Vandepoele K."/>
            <person name="Beszteri B."/>
            <person name="Gruber A."/>
            <person name="Heijde M."/>
            <person name="Katinka M."/>
            <person name="Mock T."/>
            <person name="Valentin K."/>
            <person name="Verret F."/>
            <person name="Berges J.A."/>
            <person name="Brownlee C."/>
            <person name="Cadoret J.P."/>
            <person name="Chiovitti A."/>
            <person name="Choi C.J."/>
            <person name="Coesel S."/>
            <person name="De Martino A."/>
            <person name="Detter J.C."/>
            <person name="Durkin C."/>
            <person name="Falciatore A."/>
            <person name="Fournet J."/>
            <person name="Haruta M."/>
            <person name="Huysman M.J."/>
            <person name="Jenkins B.D."/>
            <person name="Jiroutova K."/>
            <person name="Jorgensen R.E."/>
            <person name="Joubert Y."/>
            <person name="Kaplan A."/>
            <person name="Kroger N."/>
            <person name="Kroth P.G."/>
            <person name="La Roche J."/>
            <person name="Lindquist E."/>
            <person name="Lommer M."/>
            <person name="Martin-Jezequel V."/>
            <person name="Lopez P.J."/>
            <person name="Lucas S."/>
            <person name="Mangogna M."/>
            <person name="McGinnis K."/>
            <person name="Medlin L.K."/>
            <person name="Montsant A."/>
            <person name="Oudot-Le Secq M.P."/>
            <person name="Napoli C."/>
            <person name="Obornik M."/>
            <person name="Parker M.S."/>
            <person name="Petit J.L."/>
            <person name="Porcel B.M."/>
            <person name="Poulsen N."/>
            <person name="Robison M."/>
            <person name="Rychlewski L."/>
            <person name="Rynearson T.A."/>
            <person name="Schmutz J."/>
            <person name="Shapiro H."/>
            <person name="Siaut M."/>
            <person name="Stanley M."/>
            <person name="Sussman M.R."/>
            <person name="Taylor A.R."/>
            <person name="Vardi A."/>
            <person name="von Dassow P."/>
            <person name="Vyverman W."/>
            <person name="Willis A."/>
            <person name="Wyrwicz L.S."/>
            <person name="Rokhsar D.S."/>
            <person name="Weissenbach J."/>
            <person name="Armbrust E.V."/>
            <person name="Green B.R."/>
            <person name="Van de Peer Y."/>
            <person name="Grigoriev I.V."/>
        </authorList>
    </citation>
    <scope>NUCLEOTIDE SEQUENCE [LARGE SCALE GENOMIC DNA]</scope>
    <source>
        <strain evidence="2 3">CCMP1335</strain>
    </source>
</reference>
<accession>B8C7D1</accession>
<evidence type="ECO:0000313" key="3">
    <source>
        <dbReference type="Proteomes" id="UP000001449"/>
    </source>
</evidence>
<evidence type="ECO:0000256" key="1">
    <source>
        <dbReference type="SAM" id="MobiDB-lite"/>
    </source>
</evidence>
<dbReference type="eggNOG" id="ENOG502STAZ">
    <property type="taxonomic scope" value="Eukaryota"/>
</dbReference>
<dbReference type="AlphaFoldDB" id="B8C7D1"/>
<protein>
    <submittedName>
        <fullName evidence="2">Uncharacterized protein</fullName>
    </submittedName>
</protein>
<dbReference type="InParanoid" id="B8C7D1"/>
<reference evidence="2 3" key="1">
    <citation type="journal article" date="2004" name="Science">
        <title>The genome of the diatom Thalassiosira pseudonana: ecology, evolution, and metabolism.</title>
        <authorList>
            <person name="Armbrust E.V."/>
            <person name="Berges J.A."/>
            <person name="Bowler C."/>
            <person name="Green B.R."/>
            <person name="Martinez D."/>
            <person name="Putnam N.H."/>
            <person name="Zhou S."/>
            <person name="Allen A.E."/>
            <person name="Apt K.E."/>
            <person name="Bechner M."/>
            <person name="Brzezinski M.A."/>
            <person name="Chaal B.K."/>
            <person name="Chiovitti A."/>
            <person name="Davis A.K."/>
            <person name="Demarest M.S."/>
            <person name="Detter J.C."/>
            <person name="Glavina T."/>
            <person name="Goodstein D."/>
            <person name="Hadi M.Z."/>
            <person name="Hellsten U."/>
            <person name="Hildebrand M."/>
            <person name="Jenkins B.D."/>
            <person name="Jurka J."/>
            <person name="Kapitonov V.V."/>
            <person name="Kroger N."/>
            <person name="Lau W.W."/>
            <person name="Lane T.W."/>
            <person name="Larimer F.W."/>
            <person name="Lippmeier J.C."/>
            <person name="Lucas S."/>
            <person name="Medina M."/>
            <person name="Montsant A."/>
            <person name="Obornik M."/>
            <person name="Parker M.S."/>
            <person name="Palenik B."/>
            <person name="Pazour G.J."/>
            <person name="Richardson P.M."/>
            <person name="Rynearson T.A."/>
            <person name="Saito M.A."/>
            <person name="Schwartz D.C."/>
            <person name="Thamatrakoln K."/>
            <person name="Valentin K."/>
            <person name="Vardi A."/>
            <person name="Wilkerson F.P."/>
            <person name="Rokhsar D.S."/>
        </authorList>
    </citation>
    <scope>NUCLEOTIDE SEQUENCE [LARGE SCALE GENOMIC DNA]</scope>
    <source>
        <strain evidence="2 3">CCMP1335</strain>
    </source>
</reference>
<organism evidence="2 3">
    <name type="scientific">Thalassiosira pseudonana</name>
    <name type="common">Marine diatom</name>
    <name type="synonym">Cyclotella nana</name>
    <dbReference type="NCBI Taxonomy" id="35128"/>
    <lineage>
        <taxon>Eukaryota</taxon>
        <taxon>Sar</taxon>
        <taxon>Stramenopiles</taxon>
        <taxon>Ochrophyta</taxon>
        <taxon>Bacillariophyta</taxon>
        <taxon>Coscinodiscophyceae</taxon>
        <taxon>Thalassiosirophycidae</taxon>
        <taxon>Thalassiosirales</taxon>
        <taxon>Thalassiosiraceae</taxon>
        <taxon>Thalassiosira</taxon>
    </lineage>
</organism>
<sequence>MARTTTSTDSRRNMRLLLFFTLSLVSTYISGVSVVAAAASSASISTTTTVTPTSDAITSTTSTPSTPNINLSGLFNKFDSYGPTMSFTLRDPFTTSLATGMSDPTPRSKALVPTRRNSQSIHSKDNIPPVGLSAKLAALFHINSEAANAGQSSLAPSQFADGYMLDDGEIYLGPPLETSGESSTGGLFPILGGLNRWKSLPNCIQKVQPEVRYEIKTREQPLAELADGEDATSNIDTRPFPGSLPWLSAASCGMAWRPFPSYKPGNVDGYGHKLMSVPHYVRCGARLSLPRISSVLNPGRLNAGSVDKGRKELDFDVSYREGGSLELLLGRSRPFLSPTTRSDNSRKNSHILLRFATGIRNRKLLGNGSTNISTLSSIEYARGSFRLPSPFFLRNKSPKGVSVSPSYDFVEGKVRCVFSGDVGASGRTKAVLRLDTDDSTLTVVRVLDERKVIAPTISLQSGKIVYDWFLSLDDSMSDEQPFGTKDTKSSIRAHVDPTKGIRLVWTDGVAGGGSCWVTECRVPLGTAGPGPFATDVRVGRRWVL</sequence>
<keyword evidence="3" id="KW-1185">Reference proteome</keyword>
<dbReference type="GeneID" id="7452876"/>
<evidence type="ECO:0000313" key="2">
    <source>
        <dbReference type="EMBL" id="EED90725.1"/>
    </source>
</evidence>
<dbReference type="RefSeq" id="XP_002291874.1">
    <property type="nucleotide sequence ID" value="XM_002291838.1"/>
</dbReference>
<gene>
    <name evidence="2" type="ORF">THAPSDRAFT_23835</name>
</gene>
<dbReference type="KEGG" id="tps:THAPSDRAFT_23835"/>
<dbReference type="PaxDb" id="35128-Thaps23835"/>
<feature type="region of interest" description="Disordered" evidence="1">
    <location>
        <begin position="98"/>
        <end position="126"/>
    </location>
</feature>
<name>B8C7D1_THAPS</name>